<keyword evidence="8 9" id="KW-0472">Membrane</keyword>
<keyword evidence="2" id="KW-0813">Transport</keyword>
<dbReference type="Pfam" id="PF00005">
    <property type="entry name" value="ABC_tran"/>
    <property type="match status" value="1"/>
</dbReference>
<dbReference type="CDD" id="cd03219">
    <property type="entry name" value="ABC_Mj1267_LivG_branched"/>
    <property type="match status" value="1"/>
</dbReference>
<dbReference type="Proteomes" id="UP001431429">
    <property type="component" value="Unassembled WGS sequence"/>
</dbReference>
<evidence type="ECO:0000256" key="2">
    <source>
        <dbReference type="ARBA" id="ARBA00022448"/>
    </source>
</evidence>
<protein>
    <submittedName>
        <fullName evidence="11">Branched-chain amino acid ABC transporter permease/ATP-binding protein</fullName>
    </submittedName>
</protein>
<keyword evidence="5" id="KW-0547">Nucleotide-binding</keyword>
<dbReference type="PANTHER" id="PTHR45772:SF9">
    <property type="entry name" value="CONSERVED COMPONENT OF ABC TRANSPORTER FOR NATURAL AMINO ACIDS"/>
    <property type="match status" value="1"/>
</dbReference>
<evidence type="ECO:0000256" key="8">
    <source>
        <dbReference type="ARBA" id="ARBA00023136"/>
    </source>
</evidence>
<evidence type="ECO:0000256" key="1">
    <source>
        <dbReference type="ARBA" id="ARBA00004651"/>
    </source>
</evidence>
<dbReference type="PANTHER" id="PTHR45772">
    <property type="entry name" value="CONSERVED COMPONENT OF ABC TRANSPORTER FOR NATURAL AMINO ACIDS-RELATED"/>
    <property type="match status" value="1"/>
</dbReference>
<name>A0ABT0UQ15_9ACTN</name>
<evidence type="ECO:0000259" key="10">
    <source>
        <dbReference type="PROSITE" id="PS50893"/>
    </source>
</evidence>
<dbReference type="Pfam" id="PF02653">
    <property type="entry name" value="BPD_transp_2"/>
    <property type="match status" value="2"/>
</dbReference>
<accession>A0ABT0UQ15</accession>
<keyword evidence="6" id="KW-0067">ATP-binding</keyword>
<dbReference type="InterPro" id="IPR051120">
    <property type="entry name" value="ABC_AA/LPS_Transport"/>
</dbReference>
<evidence type="ECO:0000313" key="11">
    <source>
        <dbReference type="EMBL" id="MCM2389453.1"/>
    </source>
</evidence>
<evidence type="ECO:0000256" key="9">
    <source>
        <dbReference type="SAM" id="Phobius"/>
    </source>
</evidence>
<dbReference type="SMART" id="SM00382">
    <property type="entry name" value="AAA"/>
    <property type="match status" value="1"/>
</dbReference>
<keyword evidence="7 9" id="KW-1133">Transmembrane helix</keyword>
<feature type="domain" description="ABC transporter" evidence="10">
    <location>
        <begin position="654"/>
        <end position="896"/>
    </location>
</feature>
<reference evidence="11" key="1">
    <citation type="submission" date="2022-06" db="EMBL/GenBank/DDBJ databases">
        <title>Genome public.</title>
        <authorList>
            <person name="Sun Q."/>
        </authorList>
    </citation>
    <scope>NUCLEOTIDE SEQUENCE</scope>
    <source>
        <strain evidence="11">CWNU-1</strain>
    </source>
</reference>
<keyword evidence="4 9" id="KW-0812">Transmembrane</keyword>
<feature type="transmembrane region" description="Helical" evidence="9">
    <location>
        <begin position="34"/>
        <end position="53"/>
    </location>
</feature>
<feature type="transmembrane region" description="Helical" evidence="9">
    <location>
        <begin position="7"/>
        <end position="28"/>
    </location>
</feature>
<feature type="transmembrane region" description="Helical" evidence="9">
    <location>
        <begin position="410"/>
        <end position="429"/>
    </location>
</feature>
<dbReference type="InterPro" id="IPR043428">
    <property type="entry name" value="LivM-like"/>
</dbReference>
<organism evidence="11 12">
    <name type="scientific">Streptomyces albipurpureus</name>
    <dbReference type="NCBI Taxonomy" id="2897419"/>
    <lineage>
        <taxon>Bacteria</taxon>
        <taxon>Bacillati</taxon>
        <taxon>Actinomycetota</taxon>
        <taxon>Actinomycetes</taxon>
        <taxon>Kitasatosporales</taxon>
        <taxon>Streptomycetaceae</taxon>
        <taxon>Streptomyces</taxon>
    </lineage>
</organism>
<dbReference type="Gene3D" id="3.40.50.300">
    <property type="entry name" value="P-loop containing nucleotide triphosphate hydrolases"/>
    <property type="match status" value="1"/>
</dbReference>
<evidence type="ECO:0000256" key="4">
    <source>
        <dbReference type="ARBA" id="ARBA00022692"/>
    </source>
</evidence>
<dbReference type="SUPFAM" id="SSF52540">
    <property type="entry name" value="P-loop containing nucleoside triphosphate hydrolases"/>
    <property type="match status" value="1"/>
</dbReference>
<dbReference type="EMBL" id="JAMQAW010000011">
    <property type="protein sequence ID" value="MCM2389453.1"/>
    <property type="molecule type" value="Genomic_DNA"/>
</dbReference>
<evidence type="ECO:0000256" key="3">
    <source>
        <dbReference type="ARBA" id="ARBA00022475"/>
    </source>
</evidence>
<dbReference type="PROSITE" id="PS50893">
    <property type="entry name" value="ABC_TRANSPORTER_2"/>
    <property type="match status" value="1"/>
</dbReference>
<evidence type="ECO:0000256" key="7">
    <source>
        <dbReference type="ARBA" id="ARBA00022989"/>
    </source>
</evidence>
<dbReference type="Pfam" id="PF12399">
    <property type="entry name" value="BCA_ABC_TP_C"/>
    <property type="match status" value="1"/>
</dbReference>
<gene>
    <name evidence="11" type="ORF">NBG84_14320</name>
</gene>
<dbReference type="PROSITE" id="PS00211">
    <property type="entry name" value="ABC_TRANSPORTER_1"/>
    <property type="match status" value="1"/>
</dbReference>
<comment type="subcellular location">
    <subcellularLocation>
        <location evidence="1">Cell membrane</location>
        <topology evidence="1">Multi-pass membrane protein</topology>
    </subcellularLocation>
</comment>
<dbReference type="InterPro" id="IPR017871">
    <property type="entry name" value="ABC_transporter-like_CS"/>
</dbReference>
<dbReference type="InterPro" id="IPR003593">
    <property type="entry name" value="AAA+_ATPase"/>
</dbReference>
<sequence>MSNAIHFAILGMASGGLYALMALGLIVVHRTSGAINFAHGAIAVTAGYVLVYCESKSIPILVSVVLAILSGLVLGVLIQLLVMTPLRNASTLTKAISTLGILVVLQASAQLKFGSQPQLVESFLPQNGVTIFGAYVTVDYLIMLAIALVLAAVLWVVYRRTRFGLATTAVSDNEEALGTLGWSSTLVARGNWAIAGTLAALSGVLLAPTTGVSLPSMTSLLLPALAAALFGRLSSFPVATLGALLIGVIQSELTFYGQAPVLRDLPNLPEAVPFLLIIVILVARGKTLPTRDFVESRLPSLGSGRVRLRTLLPAVLVAVLLIQWMLPLEWVMATTSTLIAGIIVLSLVLLIGYAGQLSLAQLSIGGLGALVTARLVASADWPLPLAVLVGLAVAVPVGILVGLPAVRTRGATLAVVTLGLAAALNSLVFSTVKLTGGDVGIDVGFPSLLGFEFDETTYPRRYALVALALFVLVGIALCNLRRSGLGRWMISVRSNERAAASLGVNVVGAKLAAFVMSSVIATLGAILVAFRFPNALFTSFEPFQSVNYVVQSVIGGVGFVPGAAAGGMLEPSGLGSKAIHSAGLGDWLTLVGGLLLLLTVIFNPDGMVGSGLEQARAVKRKLFPAKASSHAAKSSIAVQSVVGDAPGRGEAKVLAVSGLTVQFGAVTAVNGVDFELRSGEVLGVIGPNGAGKTTLIDALTGYVPSKGSVTLDGEQLQGTAPHHRSRLGVIRSFQSLELFEDLSVGENLLVASEKLTFRRALGAMFWPKRPALDGAAPAAVQEFGLGDALDGAPGDLSYGQRRLLAISRAVACNPTVLLLDEPAAGLDDVDRQALKALVRRLSESWGIAVLLIEHDVDLVMSVSDRILALNFGTVTAHASPEEVRRHPEVIRSYLGEDDAAVAAGDGCTRGTDETMERSAQ</sequence>
<feature type="transmembrane region" description="Helical" evidence="9">
    <location>
        <begin position="548"/>
        <end position="569"/>
    </location>
</feature>
<evidence type="ECO:0000256" key="6">
    <source>
        <dbReference type="ARBA" id="ARBA00022840"/>
    </source>
</evidence>
<dbReference type="InterPro" id="IPR032823">
    <property type="entry name" value="BCA_ABC_TP_C"/>
</dbReference>
<feature type="transmembrane region" description="Helical" evidence="9">
    <location>
        <begin position="190"/>
        <end position="208"/>
    </location>
</feature>
<feature type="transmembrane region" description="Helical" evidence="9">
    <location>
        <begin position="60"/>
        <end position="83"/>
    </location>
</feature>
<feature type="transmembrane region" description="Helical" evidence="9">
    <location>
        <begin position="220"/>
        <end position="248"/>
    </location>
</feature>
<dbReference type="CDD" id="cd06581">
    <property type="entry name" value="TM_PBP1_LivM_like"/>
    <property type="match status" value="1"/>
</dbReference>
<evidence type="ECO:0000256" key="5">
    <source>
        <dbReference type="ARBA" id="ARBA00022741"/>
    </source>
</evidence>
<dbReference type="RefSeq" id="WP_250919802.1">
    <property type="nucleotide sequence ID" value="NZ_JAMQAW010000011.1"/>
</dbReference>
<dbReference type="InterPro" id="IPR001851">
    <property type="entry name" value="ABC_transp_permease"/>
</dbReference>
<feature type="transmembrane region" description="Helical" evidence="9">
    <location>
        <begin position="462"/>
        <end position="481"/>
    </location>
</feature>
<comment type="caution">
    <text evidence="11">The sequence shown here is derived from an EMBL/GenBank/DDBJ whole genome shotgun (WGS) entry which is preliminary data.</text>
</comment>
<dbReference type="InterPro" id="IPR003439">
    <property type="entry name" value="ABC_transporter-like_ATP-bd"/>
</dbReference>
<feature type="transmembrane region" description="Helical" evidence="9">
    <location>
        <begin position="134"/>
        <end position="158"/>
    </location>
</feature>
<feature type="transmembrane region" description="Helical" evidence="9">
    <location>
        <begin position="383"/>
        <end position="403"/>
    </location>
</feature>
<evidence type="ECO:0000313" key="12">
    <source>
        <dbReference type="Proteomes" id="UP001431429"/>
    </source>
</evidence>
<proteinExistence type="predicted"/>
<feature type="transmembrane region" description="Helical" evidence="9">
    <location>
        <begin position="359"/>
        <end position="377"/>
    </location>
</feature>
<dbReference type="CDD" id="cd06582">
    <property type="entry name" value="TM_PBP1_LivH_like"/>
    <property type="match status" value="1"/>
</dbReference>
<feature type="transmembrane region" description="Helical" evidence="9">
    <location>
        <begin position="330"/>
        <end position="352"/>
    </location>
</feature>
<keyword evidence="3" id="KW-1003">Cell membrane</keyword>
<feature type="transmembrane region" description="Helical" evidence="9">
    <location>
        <begin position="502"/>
        <end position="528"/>
    </location>
</feature>
<feature type="transmembrane region" description="Helical" evidence="9">
    <location>
        <begin position="581"/>
        <end position="602"/>
    </location>
</feature>
<keyword evidence="12" id="KW-1185">Reference proteome</keyword>
<feature type="transmembrane region" description="Helical" evidence="9">
    <location>
        <begin position="306"/>
        <end position="324"/>
    </location>
</feature>
<dbReference type="InterPro" id="IPR027417">
    <property type="entry name" value="P-loop_NTPase"/>
</dbReference>